<protein>
    <submittedName>
        <fullName evidence="1">Uncharacterized protein</fullName>
    </submittedName>
</protein>
<reference evidence="2" key="1">
    <citation type="journal article" date="2010" name="Mol. Biosyst.">
        <title>Complete genome sequence and comparative analysis of Shewanella violacea, a psychrophilic and piezophilic bacterium from deep sea floor sediments.</title>
        <authorList>
            <person name="Aono E."/>
            <person name="Baba T."/>
            <person name="Ara T."/>
            <person name="Nishi T."/>
            <person name="Nakamichi T."/>
            <person name="Inamoto E."/>
            <person name="Toyonaga H."/>
            <person name="Hasegawa M."/>
            <person name="Takai Y."/>
            <person name="Okumura Y."/>
            <person name="Baba M."/>
            <person name="Tomita M."/>
            <person name="Kato C."/>
            <person name="Oshima T."/>
            <person name="Nakasone K."/>
            <person name="Mori H."/>
        </authorList>
    </citation>
    <scope>NUCLEOTIDE SEQUENCE [LARGE SCALE GENOMIC DNA]</scope>
    <source>
        <strain evidence="2">JCM 10179 / CIP 106290 / LMG 19151 / DSS12</strain>
    </source>
</reference>
<evidence type="ECO:0000313" key="1">
    <source>
        <dbReference type="EMBL" id="BAJ00295.1"/>
    </source>
</evidence>
<proteinExistence type="predicted"/>
<keyword evidence="2" id="KW-1185">Reference proteome</keyword>
<evidence type="ECO:0000313" key="2">
    <source>
        <dbReference type="Proteomes" id="UP000002350"/>
    </source>
</evidence>
<dbReference type="AlphaFoldDB" id="D4ZER5"/>
<dbReference type="EMBL" id="AP011177">
    <property type="protein sequence ID" value="BAJ00295.1"/>
    <property type="molecule type" value="Genomic_DNA"/>
</dbReference>
<sequence length="44" mass="4761">MSVFCVKSASTQDVNSAELEISDFTLVSADKQDIRLLTGKVRSA</sequence>
<name>D4ZER5_SHEVD</name>
<dbReference type="Proteomes" id="UP000002350">
    <property type="component" value="Chromosome"/>
</dbReference>
<dbReference type="KEGG" id="svo:SVI_0324"/>
<dbReference type="HOGENOM" id="CLU_3221999_0_0_6"/>
<gene>
    <name evidence="1" type="ordered locus">SVI_0324</name>
</gene>
<accession>D4ZER5</accession>
<organism evidence="1 2">
    <name type="scientific">Shewanella violacea (strain JCM 10179 / CIP 106290 / LMG 19151 / DSS12)</name>
    <dbReference type="NCBI Taxonomy" id="637905"/>
    <lineage>
        <taxon>Bacteria</taxon>
        <taxon>Pseudomonadati</taxon>
        <taxon>Pseudomonadota</taxon>
        <taxon>Gammaproteobacteria</taxon>
        <taxon>Alteromonadales</taxon>
        <taxon>Shewanellaceae</taxon>
        <taxon>Shewanella</taxon>
    </lineage>
</organism>